<feature type="transmembrane region" description="Helical" evidence="8">
    <location>
        <begin position="371"/>
        <end position="394"/>
    </location>
</feature>
<dbReference type="PROSITE" id="PS50850">
    <property type="entry name" value="MFS"/>
    <property type="match status" value="1"/>
</dbReference>
<feature type="transmembrane region" description="Helical" evidence="8">
    <location>
        <begin position="284"/>
        <end position="304"/>
    </location>
</feature>
<accession>A0ABT6BZ51</accession>
<feature type="transmembrane region" description="Helical" evidence="8">
    <location>
        <begin position="311"/>
        <end position="331"/>
    </location>
</feature>
<dbReference type="RefSeq" id="WP_277244233.1">
    <property type="nucleotide sequence ID" value="NZ_JAKJLQ010000014.1"/>
</dbReference>
<dbReference type="EMBL" id="JAKJLQ010000014">
    <property type="protein sequence ID" value="MDF6102832.1"/>
    <property type="molecule type" value="Genomic_DNA"/>
</dbReference>
<feature type="domain" description="Major facilitator superfamily (MFS) profile" evidence="9">
    <location>
        <begin position="35"/>
        <end position="424"/>
    </location>
</feature>
<keyword evidence="2" id="KW-0813">Transport</keyword>
<reference evidence="10" key="1">
    <citation type="journal article" date="2022" name="Data Brief">
        <title>Draft genome sequence data of Gordonia hongkongensis strain EUFUS-Z928 isolated from the octocoral Eunicea fusca.</title>
        <authorList>
            <person name="Sanchez-Suarez J."/>
            <person name="Diaz L."/>
            <person name="Melo-Bolivar J."/>
            <person name="Villamil L."/>
        </authorList>
    </citation>
    <scope>NUCLEOTIDE SEQUENCE</scope>
    <source>
        <strain evidence="10">EUFUS-Z928</strain>
    </source>
</reference>
<feature type="transmembrane region" description="Helical" evidence="8">
    <location>
        <begin position="73"/>
        <end position="94"/>
    </location>
</feature>
<dbReference type="Proteomes" id="UP001152308">
    <property type="component" value="Unassembled WGS sequence"/>
</dbReference>
<evidence type="ECO:0000256" key="3">
    <source>
        <dbReference type="ARBA" id="ARBA00022475"/>
    </source>
</evidence>
<comment type="caution">
    <text evidence="10">The sequence shown here is derived from an EMBL/GenBank/DDBJ whole genome shotgun (WGS) entry which is preliminary data.</text>
</comment>
<feature type="transmembrane region" description="Helical" evidence="8">
    <location>
        <begin position="201"/>
        <end position="218"/>
    </location>
</feature>
<evidence type="ECO:0000256" key="7">
    <source>
        <dbReference type="SAM" id="MobiDB-lite"/>
    </source>
</evidence>
<keyword evidence="4 8" id="KW-0812">Transmembrane</keyword>
<feature type="transmembrane region" description="Helical" evidence="8">
    <location>
        <begin position="337"/>
        <end position="359"/>
    </location>
</feature>
<evidence type="ECO:0000256" key="5">
    <source>
        <dbReference type="ARBA" id="ARBA00022989"/>
    </source>
</evidence>
<protein>
    <submittedName>
        <fullName evidence="10">MFS transporter</fullName>
    </submittedName>
</protein>
<evidence type="ECO:0000313" key="11">
    <source>
        <dbReference type="Proteomes" id="UP001152308"/>
    </source>
</evidence>
<dbReference type="InterPro" id="IPR036259">
    <property type="entry name" value="MFS_trans_sf"/>
</dbReference>
<dbReference type="InterPro" id="IPR020846">
    <property type="entry name" value="MFS_dom"/>
</dbReference>
<organism evidence="10 11">
    <name type="scientific">Gordonia hongkongensis</name>
    <dbReference type="NCBI Taxonomy" id="1701090"/>
    <lineage>
        <taxon>Bacteria</taxon>
        <taxon>Bacillati</taxon>
        <taxon>Actinomycetota</taxon>
        <taxon>Actinomycetes</taxon>
        <taxon>Mycobacteriales</taxon>
        <taxon>Gordoniaceae</taxon>
        <taxon>Gordonia</taxon>
    </lineage>
</organism>
<dbReference type="PANTHER" id="PTHR23513:SF11">
    <property type="entry name" value="STAPHYLOFERRIN A TRANSPORTER"/>
    <property type="match status" value="1"/>
</dbReference>
<reference evidence="10" key="2">
    <citation type="submission" date="2022-01" db="EMBL/GenBank/DDBJ databases">
        <authorList>
            <person name="Sanchez-Suarez J."/>
            <person name="Villamil L."/>
            <person name="Diaz L.E."/>
        </authorList>
    </citation>
    <scope>NUCLEOTIDE SEQUENCE</scope>
    <source>
        <strain evidence="10">EUFUS-Z928</strain>
    </source>
</reference>
<sequence length="429" mass="44231">MTDDRVPEIGDEPREREPGGRRRPDDADRTSMFASLRIPNYRLFYAGMAVSMTGSWMQATAQAWLVLTLSGSASVLGLIVALQALPVLLIGPYAGVIADRVDRRRLLIVLQSMMGLLAAALAAVTLTGVVQIWHVGVLAVMLGLGHAFEQPARQAFIHQIVGKDLIRNAVTLNSVMVNAARAVGPAVAGVILALVGSGLCFAINAVSFIAVVASLLALDSSKITAESPVPRAKGQLREGLRYVRSRPALWIPLATMALVGTLTYNFPVTLPAAADFVFDGGPQALGFMTSAMGVGAVVGGLVVAARGNTGLHPLTLAAFGFGVAVAATALAPNLPTAICALFGVGWLSVTFMSTGNATLQLNSEPRMRGRVMALWSVAFMGSTPIGGPIVGAIIETFGARVGLAVGAVACLGAGTLALLAARRSGAGAS</sequence>
<dbReference type="SUPFAM" id="SSF103473">
    <property type="entry name" value="MFS general substrate transporter"/>
    <property type="match status" value="1"/>
</dbReference>
<feature type="transmembrane region" description="Helical" evidence="8">
    <location>
        <begin position="400"/>
        <end position="421"/>
    </location>
</feature>
<dbReference type="CDD" id="cd06173">
    <property type="entry name" value="MFS_MefA_like"/>
    <property type="match status" value="1"/>
</dbReference>
<keyword evidence="5 8" id="KW-1133">Transmembrane helix</keyword>
<proteinExistence type="predicted"/>
<feature type="transmembrane region" description="Helical" evidence="8">
    <location>
        <begin position="43"/>
        <end position="67"/>
    </location>
</feature>
<gene>
    <name evidence="10" type="ORF">L2299_17425</name>
</gene>
<dbReference type="InterPro" id="IPR010290">
    <property type="entry name" value="TM_effector"/>
</dbReference>
<feature type="transmembrane region" description="Helical" evidence="8">
    <location>
        <begin position="247"/>
        <end position="264"/>
    </location>
</feature>
<evidence type="ECO:0000256" key="8">
    <source>
        <dbReference type="SAM" id="Phobius"/>
    </source>
</evidence>
<keyword evidence="6 8" id="KW-0472">Membrane</keyword>
<evidence type="ECO:0000256" key="6">
    <source>
        <dbReference type="ARBA" id="ARBA00023136"/>
    </source>
</evidence>
<comment type="subcellular location">
    <subcellularLocation>
        <location evidence="1">Cell membrane</location>
        <topology evidence="1">Multi-pass membrane protein</topology>
    </subcellularLocation>
</comment>
<evidence type="ECO:0000259" key="9">
    <source>
        <dbReference type="PROSITE" id="PS50850"/>
    </source>
</evidence>
<dbReference type="Gene3D" id="1.20.1250.20">
    <property type="entry name" value="MFS general substrate transporter like domains"/>
    <property type="match status" value="1"/>
</dbReference>
<dbReference type="PANTHER" id="PTHR23513">
    <property type="entry name" value="INTEGRAL MEMBRANE EFFLUX PROTEIN-RELATED"/>
    <property type="match status" value="1"/>
</dbReference>
<evidence type="ECO:0000256" key="1">
    <source>
        <dbReference type="ARBA" id="ARBA00004651"/>
    </source>
</evidence>
<evidence type="ECO:0000256" key="4">
    <source>
        <dbReference type="ARBA" id="ARBA00022692"/>
    </source>
</evidence>
<dbReference type="Pfam" id="PF05977">
    <property type="entry name" value="MFS_3"/>
    <property type="match status" value="1"/>
</dbReference>
<evidence type="ECO:0000256" key="2">
    <source>
        <dbReference type="ARBA" id="ARBA00022448"/>
    </source>
</evidence>
<keyword evidence="3" id="KW-1003">Cell membrane</keyword>
<name>A0ABT6BZ51_9ACTN</name>
<feature type="region of interest" description="Disordered" evidence="7">
    <location>
        <begin position="1"/>
        <end position="27"/>
    </location>
</feature>
<keyword evidence="11" id="KW-1185">Reference proteome</keyword>
<evidence type="ECO:0000313" key="10">
    <source>
        <dbReference type="EMBL" id="MDF6102832.1"/>
    </source>
</evidence>